<comment type="caution">
    <text evidence="2">The sequence shown here is derived from an EMBL/GenBank/DDBJ whole genome shotgun (WGS) entry which is preliminary data.</text>
</comment>
<name>A0A0L6UJS1_9BASI</name>
<keyword evidence="3" id="KW-1185">Reference proteome</keyword>
<accession>A0A0L6UJS1</accession>
<dbReference type="EMBL" id="LAVV01010626">
    <property type="protein sequence ID" value="KNZ48784.1"/>
    <property type="molecule type" value="Genomic_DNA"/>
</dbReference>
<gene>
    <name evidence="2" type="ORF">VP01_5415g2</name>
</gene>
<feature type="region of interest" description="Disordered" evidence="1">
    <location>
        <begin position="142"/>
        <end position="162"/>
    </location>
</feature>
<organism evidence="2 3">
    <name type="scientific">Puccinia sorghi</name>
    <dbReference type="NCBI Taxonomy" id="27349"/>
    <lineage>
        <taxon>Eukaryota</taxon>
        <taxon>Fungi</taxon>
        <taxon>Dikarya</taxon>
        <taxon>Basidiomycota</taxon>
        <taxon>Pucciniomycotina</taxon>
        <taxon>Pucciniomycetes</taxon>
        <taxon>Pucciniales</taxon>
        <taxon>Pucciniaceae</taxon>
        <taxon>Puccinia</taxon>
    </lineage>
</organism>
<evidence type="ECO:0000313" key="3">
    <source>
        <dbReference type="Proteomes" id="UP000037035"/>
    </source>
</evidence>
<dbReference type="AlphaFoldDB" id="A0A0L6UJS1"/>
<feature type="compositionally biased region" description="Polar residues" evidence="1">
    <location>
        <begin position="153"/>
        <end position="162"/>
    </location>
</feature>
<protein>
    <submittedName>
        <fullName evidence="2">Uncharacterized protein</fullName>
    </submittedName>
</protein>
<reference evidence="2 3" key="1">
    <citation type="submission" date="2015-08" db="EMBL/GenBank/DDBJ databases">
        <title>Next Generation Sequencing and Analysis of the Genome of Puccinia sorghi L Schw, the Causal Agent of Maize Common Rust.</title>
        <authorList>
            <person name="Rochi L."/>
            <person name="Burguener G."/>
            <person name="Darino M."/>
            <person name="Turjanski A."/>
            <person name="Kreff E."/>
            <person name="Dieguez M.J."/>
            <person name="Sacco F."/>
        </authorList>
    </citation>
    <scope>NUCLEOTIDE SEQUENCE [LARGE SCALE GENOMIC DNA]</scope>
    <source>
        <strain evidence="2 3">RO10H11247</strain>
    </source>
</reference>
<dbReference type="Proteomes" id="UP000037035">
    <property type="component" value="Unassembled WGS sequence"/>
</dbReference>
<evidence type="ECO:0000313" key="2">
    <source>
        <dbReference type="EMBL" id="KNZ48784.1"/>
    </source>
</evidence>
<sequence length="162" mass="19082">MSNEGLINAEIKQLKDFRTLWKLHSVLAHKISGPNTSEPFFLMSELDVEHLQELFFQIREVELNLQAFATDVSNLYERRRFKNFSPESSPLFWNSALCSHIYSYSLAHYNLCSSPKPLSRSYEWCHMWQNLHKTALQNFSETHKLTRPRSPLLPQNYQSCTK</sequence>
<dbReference type="VEuPathDB" id="FungiDB:VP01_5415g2"/>
<proteinExistence type="predicted"/>
<evidence type="ECO:0000256" key="1">
    <source>
        <dbReference type="SAM" id="MobiDB-lite"/>
    </source>
</evidence>